<comment type="caution">
    <text evidence="3">The sequence shown here is derived from an EMBL/GenBank/DDBJ whole genome shotgun (WGS) entry which is preliminary data.</text>
</comment>
<feature type="domain" description="Alpha/beta hydrolase fold-3" evidence="2">
    <location>
        <begin position="90"/>
        <end position="307"/>
    </location>
</feature>
<dbReference type="EMBL" id="JBCNJP010000012">
    <property type="protein sequence ID" value="KAK9069913.1"/>
    <property type="molecule type" value="Genomic_DNA"/>
</dbReference>
<dbReference type="SUPFAM" id="SSF53474">
    <property type="entry name" value="alpha/beta-Hydrolases"/>
    <property type="match status" value="1"/>
</dbReference>
<dbReference type="PANTHER" id="PTHR23024:SF670">
    <property type="entry name" value="CARBOXYLESTERASE"/>
    <property type="match status" value="1"/>
</dbReference>
<dbReference type="InterPro" id="IPR050466">
    <property type="entry name" value="Carboxylest/Gibb_receptor"/>
</dbReference>
<accession>A0AAP0H085</accession>
<proteinExistence type="inferred from homology"/>
<dbReference type="Proteomes" id="UP001408789">
    <property type="component" value="Unassembled WGS sequence"/>
</dbReference>
<evidence type="ECO:0000259" key="2">
    <source>
        <dbReference type="Pfam" id="PF07859"/>
    </source>
</evidence>
<dbReference type="PANTHER" id="PTHR23024">
    <property type="entry name" value="ARYLACETAMIDE DEACETYLASE"/>
    <property type="match status" value="1"/>
</dbReference>
<dbReference type="InterPro" id="IPR029058">
    <property type="entry name" value="AB_hydrolase_fold"/>
</dbReference>
<dbReference type="AlphaFoldDB" id="A0AAP0H085"/>
<evidence type="ECO:0000313" key="3">
    <source>
        <dbReference type="EMBL" id="KAK9069913.1"/>
    </source>
</evidence>
<dbReference type="Pfam" id="PF07859">
    <property type="entry name" value="Abhydrolase_3"/>
    <property type="match status" value="1"/>
</dbReference>
<name>A0AAP0H085_9ASTR</name>
<keyword evidence="4" id="KW-1185">Reference proteome</keyword>
<comment type="similarity">
    <text evidence="1">Belongs to the 'GDXG' lipolytic enzyme family.</text>
</comment>
<reference evidence="3 4" key="1">
    <citation type="submission" date="2024-04" db="EMBL/GenBank/DDBJ databases">
        <title>The reference genome of an endangered Asteraceae, Deinandra increscens subsp. villosa, native to the Central Coast of California.</title>
        <authorList>
            <person name="Guilliams M."/>
            <person name="Hasenstab-Lehman K."/>
            <person name="Meyer R."/>
            <person name="Mcevoy S."/>
        </authorList>
    </citation>
    <scope>NUCLEOTIDE SEQUENCE [LARGE SCALE GENOMIC DNA]</scope>
    <source>
        <tissue evidence="3">Leaf</tissue>
    </source>
</reference>
<dbReference type="InterPro" id="IPR013094">
    <property type="entry name" value="AB_hydrolase_3"/>
</dbReference>
<gene>
    <name evidence="3" type="ORF">SSX86_010311</name>
</gene>
<organism evidence="3 4">
    <name type="scientific">Deinandra increscens subsp. villosa</name>
    <dbReference type="NCBI Taxonomy" id="3103831"/>
    <lineage>
        <taxon>Eukaryota</taxon>
        <taxon>Viridiplantae</taxon>
        <taxon>Streptophyta</taxon>
        <taxon>Embryophyta</taxon>
        <taxon>Tracheophyta</taxon>
        <taxon>Spermatophyta</taxon>
        <taxon>Magnoliopsida</taxon>
        <taxon>eudicotyledons</taxon>
        <taxon>Gunneridae</taxon>
        <taxon>Pentapetalae</taxon>
        <taxon>asterids</taxon>
        <taxon>campanulids</taxon>
        <taxon>Asterales</taxon>
        <taxon>Asteraceae</taxon>
        <taxon>Asteroideae</taxon>
        <taxon>Heliantheae alliance</taxon>
        <taxon>Madieae</taxon>
        <taxon>Madiinae</taxon>
        <taxon>Deinandra</taxon>
    </lineage>
</organism>
<protein>
    <recommendedName>
        <fullName evidence="2">Alpha/beta hydrolase fold-3 domain-containing protein</fullName>
    </recommendedName>
</protein>
<dbReference type="Gene3D" id="3.40.50.1820">
    <property type="entry name" value="alpha/beta hydrolase"/>
    <property type="match status" value="1"/>
</dbReference>
<evidence type="ECO:0000256" key="1">
    <source>
        <dbReference type="ARBA" id="ARBA00010515"/>
    </source>
</evidence>
<evidence type="ECO:0000313" key="4">
    <source>
        <dbReference type="Proteomes" id="UP001408789"/>
    </source>
</evidence>
<dbReference type="GO" id="GO:0016787">
    <property type="term" value="F:hydrolase activity"/>
    <property type="evidence" value="ECO:0007669"/>
    <property type="project" value="InterPro"/>
</dbReference>
<sequence length="334" mass="37014">MDPSLGNMFSVSSSTYISTSHEVPIELHGNFRLHRDGRFERLSGLNTIPAGTDQLTGVESKDVIISQETNLLVRLYIPKSATRNHKLPILIYFHGGGFLTESTTSKTYHPTLNLITAESNVITVSVDYRLAPEHPIPIAHEDSWEAIKWVANHGAGNGPEPWLNDHADLKHVFLGADSSGANIAHNMAIRIGLSNTINLKGVIMLHPYFQGTDPIGPEFGKDRDYKAATDMVWKLASRGTMELDDPLLNPAMNPLISYFGCSKILLCVAEKDKATVRGLNYKNVMEKSGWKGCFELMESKGERHGFFLSNTMCENACALRTRISTFINLIQSKV</sequence>